<sequence>MPLPCYFINLDRSVARREHMETTFRSLSLKATRVSAIDGRNADLEEWRLTASEERWHRTLTGPEIGCFLSHRKTWQMIVDQPDAYAAVFEDDIQLSSDAATLLGQADWIPESAECVKIDTSSVGGIFDHQRETGFRDFTLMTSRGDLRGTAGYIISRRAAQSLLDQTPRPLAPIDVQMFNRTHATFLNWDFLQLIPALCIQQSLDQENAFLPANAEISLIAQGKPRMKFGYKKVLRELKRPFNQLHAQLSKYSFWKVFSNTPQRVPFRK</sequence>
<evidence type="ECO:0000259" key="1">
    <source>
        <dbReference type="Pfam" id="PF01755"/>
    </source>
</evidence>
<accession>A0A1R3WCM6</accession>
<dbReference type="STRING" id="287098.SAMN05421665_0234"/>
<name>A0A1R3WCM6_9RHOB</name>
<dbReference type="Pfam" id="PF01755">
    <property type="entry name" value="Glyco_transf_25"/>
    <property type="match status" value="1"/>
</dbReference>
<gene>
    <name evidence="2" type="ORF">SAMN05421665_0234</name>
</gene>
<keyword evidence="3" id="KW-1185">Reference proteome</keyword>
<dbReference type="EMBL" id="FTPR01000001">
    <property type="protein sequence ID" value="SIT75662.1"/>
    <property type="molecule type" value="Genomic_DNA"/>
</dbReference>
<reference evidence="3" key="1">
    <citation type="submission" date="2017-01" db="EMBL/GenBank/DDBJ databases">
        <authorList>
            <person name="Varghese N."/>
            <person name="Submissions S."/>
        </authorList>
    </citation>
    <scope>NUCLEOTIDE SEQUENCE [LARGE SCALE GENOMIC DNA]</scope>
    <source>
        <strain evidence="3">DSM 29591</strain>
    </source>
</reference>
<feature type="domain" description="Glycosyl transferase family 25" evidence="1">
    <location>
        <begin position="5"/>
        <end position="176"/>
    </location>
</feature>
<dbReference type="Proteomes" id="UP000186997">
    <property type="component" value="Unassembled WGS sequence"/>
</dbReference>
<evidence type="ECO:0000313" key="2">
    <source>
        <dbReference type="EMBL" id="SIT75662.1"/>
    </source>
</evidence>
<dbReference type="CDD" id="cd06532">
    <property type="entry name" value="Glyco_transf_25"/>
    <property type="match status" value="1"/>
</dbReference>
<protein>
    <submittedName>
        <fullName evidence="2">Glycosyl transferase, family 25</fullName>
    </submittedName>
</protein>
<dbReference type="AlphaFoldDB" id="A0A1R3WCM6"/>
<keyword evidence="2" id="KW-0808">Transferase</keyword>
<dbReference type="InterPro" id="IPR002654">
    <property type="entry name" value="Glyco_trans_25"/>
</dbReference>
<organism evidence="2 3">
    <name type="scientific">Yoonia rosea</name>
    <dbReference type="NCBI Taxonomy" id="287098"/>
    <lineage>
        <taxon>Bacteria</taxon>
        <taxon>Pseudomonadati</taxon>
        <taxon>Pseudomonadota</taxon>
        <taxon>Alphaproteobacteria</taxon>
        <taxon>Rhodobacterales</taxon>
        <taxon>Paracoccaceae</taxon>
        <taxon>Yoonia</taxon>
    </lineage>
</organism>
<dbReference type="GO" id="GO:0016740">
    <property type="term" value="F:transferase activity"/>
    <property type="evidence" value="ECO:0007669"/>
    <property type="project" value="UniProtKB-KW"/>
</dbReference>
<evidence type="ECO:0000313" key="3">
    <source>
        <dbReference type="Proteomes" id="UP000186997"/>
    </source>
</evidence>
<proteinExistence type="predicted"/>